<evidence type="ECO:0000256" key="1">
    <source>
        <dbReference type="SAM" id="Phobius"/>
    </source>
</evidence>
<feature type="transmembrane region" description="Helical" evidence="1">
    <location>
        <begin position="26"/>
        <end position="50"/>
    </location>
</feature>
<evidence type="ECO:0000313" key="3">
    <source>
        <dbReference type="Proteomes" id="UP001287356"/>
    </source>
</evidence>
<keyword evidence="1" id="KW-1133">Transmembrane helix</keyword>
<comment type="caution">
    <text evidence="2">The sequence shown here is derived from an EMBL/GenBank/DDBJ whole genome shotgun (WGS) entry which is preliminary data.</text>
</comment>
<reference evidence="2" key="1">
    <citation type="journal article" date="2023" name="Mol. Phylogenet. Evol.">
        <title>Genome-scale phylogeny and comparative genomics of the fungal order Sordariales.</title>
        <authorList>
            <person name="Hensen N."/>
            <person name="Bonometti L."/>
            <person name="Westerberg I."/>
            <person name="Brannstrom I.O."/>
            <person name="Guillou S."/>
            <person name="Cros-Aarteil S."/>
            <person name="Calhoun S."/>
            <person name="Haridas S."/>
            <person name="Kuo A."/>
            <person name="Mondo S."/>
            <person name="Pangilinan J."/>
            <person name="Riley R."/>
            <person name="LaButti K."/>
            <person name="Andreopoulos B."/>
            <person name="Lipzen A."/>
            <person name="Chen C."/>
            <person name="Yan M."/>
            <person name="Daum C."/>
            <person name="Ng V."/>
            <person name="Clum A."/>
            <person name="Steindorff A."/>
            <person name="Ohm R.A."/>
            <person name="Martin F."/>
            <person name="Silar P."/>
            <person name="Natvig D.O."/>
            <person name="Lalanne C."/>
            <person name="Gautier V."/>
            <person name="Ament-Velasquez S.L."/>
            <person name="Kruys A."/>
            <person name="Hutchinson M.I."/>
            <person name="Powell A.J."/>
            <person name="Barry K."/>
            <person name="Miller A.N."/>
            <person name="Grigoriev I.V."/>
            <person name="Debuchy R."/>
            <person name="Gladieux P."/>
            <person name="Hiltunen Thoren M."/>
            <person name="Johannesson H."/>
        </authorList>
    </citation>
    <scope>NUCLEOTIDE SEQUENCE</scope>
    <source>
        <strain evidence="2">CBS 958.72</strain>
    </source>
</reference>
<proteinExistence type="predicted"/>
<keyword evidence="3" id="KW-1185">Reference proteome</keyword>
<organism evidence="2 3">
    <name type="scientific">Lasiosphaeria ovina</name>
    <dbReference type="NCBI Taxonomy" id="92902"/>
    <lineage>
        <taxon>Eukaryota</taxon>
        <taxon>Fungi</taxon>
        <taxon>Dikarya</taxon>
        <taxon>Ascomycota</taxon>
        <taxon>Pezizomycotina</taxon>
        <taxon>Sordariomycetes</taxon>
        <taxon>Sordariomycetidae</taxon>
        <taxon>Sordariales</taxon>
        <taxon>Lasiosphaeriaceae</taxon>
        <taxon>Lasiosphaeria</taxon>
    </lineage>
</organism>
<protein>
    <submittedName>
        <fullName evidence="2">Uncharacterized protein</fullName>
    </submittedName>
</protein>
<reference evidence="2" key="2">
    <citation type="submission" date="2023-06" db="EMBL/GenBank/DDBJ databases">
        <authorList>
            <consortium name="Lawrence Berkeley National Laboratory"/>
            <person name="Haridas S."/>
            <person name="Hensen N."/>
            <person name="Bonometti L."/>
            <person name="Westerberg I."/>
            <person name="Brannstrom I.O."/>
            <person name="Guillou S."/>
            <person name="Cros-Aarteil S."/>
            <person name="Calhoun S."/>
            <person name="Kuo A."/>
            <person name="Mondo S."/>
            <person name="Pangilinan J."/>
            <person name="Riley R."/>
            <person name="Labutti K."/>
            <person name="Andreopoulos B."/>
            <person name="Lipzen A."/>
            <person name="Chen C."/>
            <person name="Yanf M."/>
            <person name="Daum C."/>
            <person name="Ng V."/>
            <person name="Clum A."/>
            <person name="Steindorff A."/>
            <person name="Ohm R."/>
            <person name="Martin F."/>
            <person name="Silar P."/>
            <person name="Natvig D."/>
            <person name="Lalanne C."/>
            <person name="Gautier V."/>
            <person name="Ament-Velasquez S.L."/>
            <person name="Kruys A."/>
            <person name="Hutchinson M.I."/>
            <person name="Powell A.J."/>
            <person name="Barry K."/>
            <person name="Miller A.N."/>
            <person name="Grigoriev I.V."/>
            <person name="Debuchy R."/>
            <person name="Gladieux P."/>
            <person name="Thoren M.H."/>
            <person name="Johannesson H."/>
        </authorList>
    </citation>
    <scope>NUCLEOTIDE SEQUENCE</scope>
    <source>
        <strain evidence="2">CBS 958.72</strain>
    </source>
</reference>
<gene>
    <name evidence="2" type="ORF">B0T24DRAFT_619877</name>
</gene>
<keyword evidence="1" id="KW-0812">Transmembrane</keyword>
<dbReference type="EMBL" id="JAULSN010000003">
    <property type="protein sequence ID" value="KAK3376861.1"/>
    <property type="molecule type" value="Genomic_DNA"/>
</dbReference>
<name>A0AAE0KIZ1_9PEZI</name>
<evidence type="ECO:0000313" key="2">
    <source>
        <dbReference type="EMBL" id="KAK3376861.1"/>
    </source>
</evidence>
<sequence length="76" mass="8134">MFWQCKPPALLQLSAHPLPPFWADRVFFIVSILLPSLISVWSVPSGFGAIGPSGAQRGASVVGIPHHTPRLSFGAL</sequence>
<accession>A0AAE0KIZ1</accession>
<dbReference type="AlphaFoldDB" id="A0AAE0KIZ1"/>
<keyword evidence="1" id="KW-0472">Membrane</keyword>
<dbReference type="Proteomes" id="UP001287356">
    <property type="component" value="Unassembled WGS sequence"/>
</dbReference>